<dbReference type="OrthoDB" id="103154at2"/>
<comment type="caution">
    <text evidence="2">The sequence shown here is derived from an EMBL/GenBank/DDBJ whole genome shotgun (WGS) entry which is preliminary data.</text>
</comment>
<sequence>MKQTILWASLAFLSAMTAAVAQDKQSKWTDSINVHAYGELYYMYDFNQTNTGQLNDFLYSFNRHNEVNLNFAMVKLNYQQQRVRANLAFMAGSYVKSNLVNEPDGLKNIYEASVGVKLLSDKELWLDVGIMPSHIGFESNIGADVMTMSRSMMAENSPYFSSAAKLSYHTPNQQWMIALNVMNGWQRIERPTGNSTLAIGHQVTYTPTSQWTVNSSSFIGSDTPDQERKMRYFHNLYASYQVNDRVMLLAGIDTGLQQKAKASTSYSHWYAPLVMGQYKFDNKWSVTGRVEYYHDEDGVIIATDTPHGFQTLGYSVNIDYRITDQVMWRIEARTLSSKDAVFTRNQTAVTGQTFIGSSLSIKL</sequence>
<dbReference type="RefSeq" id="WP_155034456.1">
    <property type="nucleotide sequence ID" value="NZ_JAYMMG010000015.1"/>
</dbReference>
<dbReference type="SUPFAM" id="SSF56935">
    <property type="entry name" value="Porins"/>
    <property type="match status" value="1"/>
</dbReference>
<dbReference type="Proteomes" id="UP000488936">
    <property type="component" value="Unassembled WGS sequence"/>
</dbReference>
<name>A0A7K1GHU3_9FLAO</name>
<feature type="signal peptide" evidence="1">
    <location>
        <begin position="1"/>
        <end position="21"/>
    </location>
</feature>
<dbReference type="AlphaFoldDB" id="A0A7K1GHU3"/>
<keyword evidence="1" id="KW-0732">Signal</keyword>
<dbReference type="InterPro" id="IPR011486">
    <property type="entry name" value="BBP2"/>
</dbReference>
<gene>
    <name evidence="2" type="ORF">GJV77_00800</name>
</gene>
<evidence type="ECO:0000313" key="2">
    <source>
        <dbReference type="EMBL" id="MTH28466.1"/>
    </source>
</evidence>
<evidence type="ECO:0000313" key="3">
    <source>
        <dbReference type="Proteomes" id="UP000488936"/>
    </source>
</evidence>
<dbReference type="Pfam" id="PF07642">
    <property type="entry name" value="BBP2"/>
    <property type="match status" value="1"/>
</dbReference>
<dbReference type="EMBL" id="WMJY01000001">
    <property type="protein sequence ID" value="MTH28466.1"/>
    <property type="molecule type" value="Genomic_DNA"/>
</dbReference>
<protein>
    <submittedName>
        <fullName evidence="2">Outer membrane beta-barrel protein</fullName>
    </submittedName>
</protein>
<proteinExistence type="predicted"/>
<accession>A0A7K1GHU3</accession>
<keyword evidence="3" id="KW-1185">Reference proteome</keyword>
<organism evidence="2 3">
    <name type="scientific">Myroides pelagicus</name>
    <dbReference type="NCBI Taxonomy" id="270914"/>
    <lineage>
        <taxon>Bacteria</taxon>
        <taxon>Pseudomonadati</taxon>
        <taxon>Bacteroidota</taxon>
        <taxon>Flavobacteriia</taxon>
        <taxon>Flavobacteriales</taxon>
        <taxon>Flavobacteriaceae</taxon>
        <taxon>Myroides</taxon>
    </lineage>
</organism>
<evidence type="ECO:0000256" key="1">
    <source>
        <dbReference type="SAM" id="SignalP"/>
    </source>
</evidence>
<reference evidence="2 3" key="1">
    <citation type="journal article" date="2006" name="Int. J. Syst. Evol. Microbiol.">
        <title>Myroides pelagicus sp. nov., isolated from seawater in Thailand.</title>
        <authorList>
            <person name="Yoon J."/>
            <person name="Maneerat S."/>
            <person name="Kawai F."/>
            <person name="Yokota A."/>
        </authorList>
    </citation>
    <scope>NUCLEOTIDE SEQUENCE [LARGE SCALE GENOMIC DNA]</scope>
    <source>
        <strain evidence="2 3">SM1T</strain>
    </source>
</reference>
<feature type="chain" id="PRO_5029757770" evidence="1">
    <location>
        <begin position="22"/>
        <end position="363"/>
    </location>
</feature>